<dbReference type="InterPro" id="IPR020845">
    <property type="entry name" value="AMP-binding_CS"/>
</dbReference>
<dbReference type="Pfam" id="PF00501">
    <property type="entry name" value="AMP-binding"/>
    <property type="match status" value="1"/>
</dbReference>
<evidence type="ECO:0000256" key="2">
    <source>
        <dbReference type="ARBA" id="ARBA00022598"/>
    </source>
</evidence>
<dbReference type="Pfam" id="PF13193">
    <property type="entry name" value="AMP-binding_C"/>
    <property type="match status" value="1"/>
</dbReference>
<evidence type="ECO:0000313" key="5">
    <source>
        <dbReference type="EMBL" id="GAA5151150.1"/>
    </source>
</evidence>
<reference evidence="6" key="1">
    <citation type="journal article" date="2019" name="Int. J. Syst. Evol. Microbiol.">
        <title>The Global Catalogue of Microorganisms (GCM) 10K type strain sequencing project: providing services to taxonomists for standard genome sequencing and annotation.</title>
        <authorList>
            <consortium name="The Broad Institute Genomics Platform"/>
            <consortium name="The Broad Institute Genome Sequencing Center for Infectious Disease"/>
            <person name="Wu L."/>
            <person name="Ma J."/>
        </authorList>
    </citation>
    <scope>NUCLEOTIDE SEQUENCE [LARGE SCALE GENOMIC DNA]</scope>
    <source>
        <strain evidence="6">JCM 18303</strain>
    </source>
</reference>
<evidence type="ECO:0000259" key="4">
    <source>
        <dbReference type="Pfam" id="PF13193"/>
    </source>
</evidence>
<dbReference type="InterPro" id="IPR025110">
    <property type="entry name" value="AMP-bd_C"/>
</dbReference>
<dbReference type="InterPro" id="IPR045851">
    <property type="entry name" value="AMP-bd_C_sf"/>
</dbReference>
<organism evidence="5 6">
    <name type="scientific">Pseudonocardia eucalypti</name>
    <dbReference type="NCBI Taxonomy" id="648755"/>
    <lineage>
        <taxon>Bacteria</taxon>
        <taxon>Bacillati</taxon>
        <taxon>Actinomycetota</taxon>
        <taxon>Actinomycetes</taxon>
        <taxon>Pseudonocardiales</taxon>
        <taxon>Pseudonocardiaceae</taxon>
        <taxon>Pseudonocardia</taxon>
    </lineage>
</organism>
<protein>
    <submittedName>
        <fullName evidence="5">AMP-binding protein</fullName>
    </submittedName>
</protein>
<keyword evidence="2" id="KW-0436">Ligase</keyword>
<dbReference type="PROSITE" id="PS00455">
    <property type="entry name" value="AMP_BINDING"/>
    <property type="match status" value="1"/>
</dbReference>
<dbReference type="PANTHER" id="PTHR43201:SF5">
    <property type="entry name" value="MEDIUM-CHAIN ACYL-COA LIGASE ACSF2, MITOCHONDRIAL"/>
    <property type="match status" value="1"/>
</dbReference>
<evidence type="ECO:0000313" key="6">
    <source>
        <dbReference type="Proteomes" id="UP001428817"/>
    </source>
</evidence>
<sequence length="537" mass="57245">MCRLTRSLWPADTSVPVAETTVGELLRDTAARAPDELALVAGVGDPAARRRWTYAELVADADAVAGVLLEHLEPGERLGVWAPNVPEWQVVQFGAALAGITVVSLNPAYTEVEASYALGQSRCAAVVAAGDVRGRDFRRLVASVRGDLPALRHILDFEPGSELWAGVPGGARPEVTPASPAMIQYTSGTTGFPKGAILAHRGMVNNARLFARRFGIAAGSVWLNPLPMFHVGGCGFGALGAMWNRSAHVVTGFEPGLSLELIEAERAAFFPGVPTMLIAMMEHPRFPDTDLSSLEVVMSGGTTVPPELVGRVEKEFGARFGAIFGQTEMGGVMCQSLPGDSLADKSARVGRPLERTEMKVVSPVSGEVVPCGEVGEFHVRGIGQFSGYFDRPEDTAKALDADGWFRTGDLGTMDDRGYVAVTGRLKDMIIRGGENIYPREIEDLLHTVPGIAEAAVVGMPDEYWGEQVAAVVRPAPGVEPDPAAWRAAVRERLSGQKAPRRWFLTDAMPLTAGGKVRKFRLVELIGEGALSEVDAGG</sequence>
<accession>A0ABP9PS51</accession>
<dbReference type="Proteomes" id="UP001428817">
    <property type="component" value="Unassembled WGS sequence"/>
</dbReference>
<evidence type="ECO:0000256" key="1">
    <source>
        <dbReference type="ARBA" id="ARBA00006432"/>
    </source>
</evidence>
<keyword evidence="6" id="KW-1185">Reference proteome</keyword>
<comment type="caution">
    <text evidence="5">The sequence shown here is derived from an EMBL/GenBank/DDBJ whole genome shotgun (WGS) entry which is preliminary data.</text>
</comment>
<dbReference type="EMBL" id="BAABJP010000007">
    <property type="protein sequence ID" value="GAA5151150.1"/>
    <property type="molecule type" value="Genomic_DNA"/>
</dbReference>
<dbReference type="Gene3D" id="2.30.38.10">
    <property type="entry name" value="Luciferase, Domain 3"/>
    <property type="match status" value="1"/>
</dbReference>
<dbReference type="RefSeq" id="WP_185064450.1">
    <property type="nucleotide sequence ID" value="NZ_BAABJP010000007.1"/>
</dbReference>
<proteinExistence type="inferred from homology"/>
<gene>
    <name evidence="5" type="ORF">GCM10023321_17660</name>
</gene>
<dbReference type="PANTHER" id="PTHR43201">
    <property type="entry name" value="ACYL-COA SYNTHETASE"/>
    <property type="match status" value="1"/>
</dbReference>
<dbReference type="Gene3D" id="3.30.300.30">
    <property type="match status" value="1"/>
</dbReference>
<evidence type="ECO:0000259" key="3">
    <source>
        <dbReference type="Pfam" id="PF00501"/>
    </source>
</evidence>
<feature type="domain" description="AMP-dependent synthetase/ligase" evidence="3">
    <location>
        <begin position="27"/>
        <end position="389"/>
    </location>
</feature>
<name>A0ABP9PS51_9PSEU</name>
<dbReference type="SUPFAM" id="SSF56801">
    <property type="entry name" value="Acetyl-CoA synthetase-like"/>
    <property type="match status" value="1"/>
</dbReference>
<comment type="similarity">
    <text evidence="1">Belongs to the ATP-dependent AMP-binding enzyme family.</text>
</comment>
<feature type="domain" description="AMP-binding enzyme C-terminal" evidence="4">
    <location>
        <begin position="440"/>
        <end position="515"/>
    </location>
</feature>
<dbReference type="InterPro" id="IPR000873">
    <property type="entry name" value="AMP-dep_synth/lig_dom"/>
</dbReference>
<dbReference type="Gene3D" id="3.40.50.980">
    <property type="match status" value="2"/>
</dbReference>